<feature type="coiled-coil region" evidence="1">
    <location>
        <begin position="500"/>
        <end position="527"/>
    </location>
</feature>
<keyword evidence="5" id="KW-1185">Reference proteome</keyword>
<keyword evidence="3" id="KW-1133">Transmembrane helix</keyword>
<evidence type="ECO:0000313" key="4">
    <source>
        <dbReference type="EMBL" id="MFC5133126.1"/>
    </source>
</evidence>
<feature type="transmembrane region" description="Helical" evidence="3">
    <location>
        <begin position="600"/>
        <end position="620"/>
    </location>
</feature>
<comment type="caution">
    <text evidence="4">The sequence shown here is derived from an EMBL/GenBank/DDBJ whole genome shotgun (WGS) entry which is preliminary data.</text>
</comment>
<feature type="compositionally biased region" description="Basic and acidic residues" evidence="2">
    <location>
        <begin position="1"/>
        <end position="11"/>
    </location>
</feature>
<evidence type="ECO:0000256" key="1">
    <source>
        <dbReference type="SAM" id="Coils"/>
    </source>
</evidence>
<reference evidence="4 5" key="1">
    <citation type="journal article" date="2019" name="Int. J. Syst. Evol. Microbiol.">
        <title>The Global Catalogue of Microorganisms (GCM) 10K type strain sequencing project: providing services to taxonomists for standard genome sequencing and annotation.</title>
        <authorList>
            <consortium name="The Broad Institute Genomics Platform"/>
            <consortium name="The Broad Institute Genome Sequencing Center for Infectious Disease"/>
            <person name="Wu L."/>
            <person name="Ma J."/>
        </authorList>
    </citation>
    <scope>NUCLEOTIDE SEQUENCE [LARGE SCALE GENOMIC DNA]</scope>
    <source>
        <strain evidence="4 5">CGMCC 1.16026</strain>
    </source>
</reference>
<feature type="region of interest" description="Disordered" evidence="2">
    <location>
        <begin position="1"/>
        <end position="57"/>
    </location>
</feature>
<sequence>MREPRSARPEEAATSGRDGAGRSRKANREGKDANDPEPQAATDRNGRDGSDERSAVERALETCSAVVNGDTGERGVGSTQTGSDELRRAIAFLEWESTAERVIETGYRVGVGVGLSFAVVVVLLAGIAPGLFAGASGGLAATHVVHRGPVWLAALRRTRALGATPGLVGRLVLRMRLDPSTERAVRFAARTGRGPLAENLLRHERRCVNGPTSGLREFAREWGTWFPAIERASTLVRTAAAAPPERRGRCLDRALETTLSGTTERLAEFVGDVQGPVSALYAFGVLLPLALVALLPAAAASGVPVPPSAVAGIYLVALPVGLLVASAWLLSKRPVAFPPPTIGNDHPDVPDGRFHAVAAGIASGVIAWIVSGSLVASWAAPIGAVGVGTGTASVVLVRPRRAVLSEVTAIESGLPDAMTIVGGDVAEGVSVERAVANAGDKLDGATGTVCELAARRSDTLRVDVREAFLGEGGPAATVPSPRVQGTVALLAVAAREGRPAGDVLLELADQLERLRELERDARRQLATVTGTLSNTAAVFAPLVGGATVALATGVEAIGTGGLETTAAMASGPLAADPAPGSVPSTGEEAAGATNTLSVPVLGRIVGIYVLLLSGVLTALGTGLERGFDGTLVAYRVGIALPTATTTYLLAFAAAGALL</sequence>
<evidence type="ECO:0000256" key="2">
    <source>
        <dbReference type="SAM" id="MobiDB-lite"/>
    </source>
</evidence>
<dbReference type="RefSeq" id="WP_122104213.1">
    <property type="nucleotide sequence ID" value="NZ_JBHSKV010000001.1"/>
</dbReference>
<feature type="transmembrane region" description="Helical" evidence="3">
    <location>
        <begin position="376"/>
        <end position="397"/>
    </location>
</feature>
<feature type="transmembrane region" description="Helical" evidence="3">
    <location>
        <begin position="311"/>
        <end position="331"/>
    </location>
</feature>
<organism evidence="4 5">
    <name type="scientific">Halorubrum glutamatedens</name>
    <dbReference type="NCBI Taxonomy" id="2707018"/>
    <lineage>
        <taxon>Archaea</taxon>
        <taxon>Methanobacteriati</taxon>
        <taxon>Methanobacteriota</taxon>
        <taxon>Stenosarchaea group</taxon>
        <taxon>Halobacteria</taxon>
        <taxon>Halobacteriales</taxon>
        <taxon>Haloferacaceae</taxon>
        <taxon>Halorubrum</taxon>
    </lineage>
</organism>
<evidence type="ECO:0000256" key="3">
    <source>
        <dbReference type="SAM" id="Phobius"/>
    </source>
</evidence>
<feature type="compositionally biased region" description="Basic and acidic residues" evidence="2">
    <location>
        <begin position="44"/>
        <end position="57"/>
    </location>
</feature>
<feature type="transmembrane region" description="Helical" evidence="3">
    <location>
        <begin position="352"/>
        <end position="370"/>
    </location>
</feature>
<proteinExistence type="predicted"/>
<keyword evidence="3" id="KW-0812">Transmembrane</keyword>
<feature type="transmembrane region" description="Helical" evidence="3">
    <location>
        <begin position="279"/>
        <end position="299"/>
    </location>
</feature>
<feature type="transmembrane region" description="Helical" evidence="3">
    <location>
        <begin position="109"/>
        <end position="134"/>
    </location>
</feature>
<feature type="transmembrane region" description="Helical" evidence="3">
    <location>
        <begin position="632"/>
        <end position="657"/>
    </location>
</feature>
<name>A0ABD5QNQ2_9EURY</name>
<keyword evidence="1" id="KW-0175">Coiled coil</keyword>
<accession>A0ABD5QNQ2</accession>
<dbReference type="AlphaFoldDB" id="A0ABD5QNQ2"/>
<keyword evidence="3" id="KW-0472">Membrane</keyword>
<dbReference type="EMBL" id="JBHSKV010000001">
    <property type="protein sequence ID" value="MFC5133126.1"/>
    <property type="molecule type" value="Genomic_DNA"/>
</dbReference>
<gene>
    <name evidence="4" type="ORF">ACFPJA_00085</name>
</gene>
<protein>
    <submittedName>
        <fullName evidence="4">Type II secretion system F family protein</fullName>
    </submittedName>
</protein>
<evidence type="ECO:0000313" key="5">
    <source>
        <dbReference type="Proteomes" id="UP001596145"/>
    </source>
</evidence>
<dbReference type="Proteomes" id="UP001596145">
    <property type="component" value="Unassembled WGS sequence"/>
</dbReference>